<sequence>MRRIALFLVLLTILTPVFAQDNQSKGFDLGIVLGTDLLPDPKDTTIPPAMDSWTKVGFRPEVAFGKLAVGLDLTFRFKFASGSTTSFEIYEPDWIPQPGKTTILDVYLPKLLYVRYGFQGIDPFYFKAGSISDFNLGNGLIMDNYSNMLFLPQRRIFGMQVGVDGNLFGFPYVGIEALSGNLAKFDVIGGRVYIRPLAFMNKSLFGRLQVGAIGVYDRDPLMYADDTAYGTSFGTSSPTYVIGVDVTLPILQNPLFSLTTFAEGAMEVNKAMGAMTGVRGRLLGFISYGLQLRYLQDNFIPAYFDTNYDLYRAERFAFIRDNPAGTAYTPSWLASAGVDIFKSLINVRATVDAPFKALPSPATSNPADYPHLLGRLTLNKGLIPNFSVAARYEKYFLGKKSGNIFSDLIDPTDASIGMTVSYWAGAAVVSLDYIYSWNPTKNDFDVSSGLSIGFQL</sequence>
<proteinExistence type="predicted"/>
<feature type="chain" id="PRO_5018004489" description="DUF5723 domain-containing protein" evidence="1">
    <location>
        <begin position="20"/>
        <end position="456"/>
    </location>
</feature>
<protein>
    <recommendedName>
        <fullName evidence="3">DUF5723 domain-containing protein</fullName>
    </recommendedName>
</protein>
<evidence type="ECO:0000313" key="2">
    <source>
        <dbReference type="EMBL" id="SLM10250.1"/>
    </source>
</evidence>
<feature type="signal peptide" evidence="1">
    <location>
        <begin position="1"/>
        <end position="19"/>
    </location>
</feature>
<reference evidence="2" key="1">
    <citation type="submission" date="2017-02" db="EMBL/GenBank/DDBJ databases">
        <authorList>
            <person name="Regsiter A."/>
            <person name="William W."/>
        </authorList>
    </citation>
    <scope>NUCLEOTIDE SEQUENCE</scope>
    <source>
        <strain evidence="2">Bib</strain>
    </source>
</reference>
<dbReference type="AlphaFoldDB" id="A0A3P3XFW6"/>
<gene>
    <name evidence="2" type="ORF">SPIROBIBN47_130027</name>
</gene>
<dbReference type="EMBL" id="FWDM01000005">
    <property type="protein sequence ID" value="SLM10250.1"/>
    <property type="molecule type" value="Genomic_DNA"/>
</dbReference>
<evidence type="ECO:0000256" key="1">
    <source>
        <dbReference type="SAM" id="SignalP"/>
    </source>
</evidence>
<name>A0A3P3XFW6_9SPIR</name>
<accession>A0A3P3XFW6</accession>
<keyword evidence="1" id="KW-0732">Signal</keyword>
<evidence type="ECO:0008006" key="3">
    <source>
        <dbReference type="Google" id="ProtNLM"/>
    </source>
</evidence>
<organism evidence="2">
    <name type="scientific">uncultured spirochete</name>
    <dbReference type="NCBI Taxonomy" id="156406"/>
    <lineage>
        <taxon>Bacteria</taxon>
        <taxon>Pseudomonadati</taxon>
        <taxon>Spirochaetota</taxon>
        <taxon>Spirochaetia</taxon>
        <taxon>Spirochaetales</taxon>
        <taxon>environmental samples</taxon>
    </lineage>
</organism>